<keyword evidence="16" id="KW-1185">Reference proteome</keyword>
<keyword evidence="2" id="KW-0678">Repressor</keyword>
<feature type="compositionally biased region" description="Polar residues" evidence="13">
    <location>
        <begin position="350"/>
        <end position="414"/>
    </location>
</feature>
<evidence type="ECO:0000313" key="15">
    <source>
        <dbReference type="EMBL" id="CAL4090662.1"/>
    </source>
</evidence>
<dbReference type="GO" id="GO:0017054">
    <property type="term" value="C:negative cofactor 2 complex"/>
    <property type="evidence" value="ECO:0007669"/>
    <property type="project" value="TreeGrafter"/>
</dbReference>
<dbReference type="EMBL" id="CAXKWB010008308">
    <property type="protein sequence ID" value="CAL4090662.1"/>
    <property type="molecule type" value="Genomic_DNA"/>
</dbReference>
<feature type="compositionally biased region" description="Basic residues" evidence="13">
    <location>
        <begin position="172"/>
        <end position="182"/>
    </location>
</feature>
<comment type="caution">
    <text evidence="15">The sequence shown here is derived from an EMBL/GenBank/DDBJ whole genome shotgun (WGS) entry which is preliminary data.</text>
</comment>
<evidence type="ECO:0000256" key="9">
    <source>
        <dbReference type="ARBA" id="ARBA00066085"/>
    </source>
</evidence>
<name>A0AAV2QQF3_MEGNR</name>
<comment type="subcellular location">
    <subcellularLocation>
        <location evidence="1">Nucleus</location>
    </subcellularLocation>
</comment>
<proteinExistence type="inferred from homology"/>
<accession>A0AAV2QQF3</accession>
<keyword evidence="4" id="KW-0805">Transcription regulation</keyword>
<feature type="compositionally biased region" description="Acidic residues" evidence="13">
    <location>
        <begin position="210"/>
        <end position="236"/>
    </location>
</feature>
<keyword evidence="6" id="KW-0804">Transcription</keyword>
<dbReference type="AlphaFoldDB" id="A0AAV2QQF3"/>
<evidence type="ECO:0000313" key="16">
    <source>
        <dbReference type="Proteomes" id="UP001497623"/>
    </source>
</evidence>
<comment type="similarity">
    <text evidence="8">Belongs to the NC2 alpha/DRAP1 family.</text>
</comment>
<dbReference type="GO" id="GO:0016251">
    <property type="term" value="F:RNA polymerase II general transcription initiation factor activity"/>
    <property type="evidence" value="ECO:0007669"/>
    <property type="project" value="TreeGrafter"/>
</dbReference>
<dbReference type="InterPro" id="IPR050568">
    <property type="entry name" value="Transcr_DNA_Rep_Reg"/>
</dbReference>
<dbReference type="GO" id="GO:0000122">
    <property type="term" value="P:negative regulation of transcription by RNA polymerase II"/>
    <property type="evidence" value="ECO:0007669"/>
    <property type="project" value="UniProtKB-ARBA"/>
</dbReference>
<comment type="subunit">
    <text evidence="9">Heterodimer with DR1. Binds BTAF1.</text>
</comment>
<dbReference type="InterPro" id="IPR003958">
    <property type="entry name" value="CBFA_NFYB_domain"/>
</dbReference>
<feature type="compositionally biased region" description="Low complexity" evidence="13">
    <location>
        <begin position="330"/>
        <end position="349"/>
    </location>
</feature>
<evidence type="ECO:0000256" key="1">
    <source>
        <dbReference type="ARBA" id="ARBA00004123"/>
    </source>
</evidence>
<organism evidence="15 16">
    <name type="scientific">Meganyctiphanes norvegica</name>
    <name type="common">Northern krill</name>
    <name type="synonym">Thysanopoda norvegica</name>
    <dbReference type="NCBI Taxonomy" id="48144"/>
    <lineage>
        <taxon>Eukaryota</taxon>
        <taxon>Metazoa</taxon>
        <taxon>Ecdysozoa</taxon>
        <taxon>Arthropoda</taxon>
        <taxon>Crustacea</taxon>
        <taxon>Multicrustacea</taxon>
        <taxon>Malacostraca</taxon>
        <taxon>Eumalacostraca</taxon>
        <taxon>Eucarida</taxon>
        <taxon>Euphausiacea</taxon>
        <taxon>Euphausiidae</taxon>
        <taxon>Meganyctiphanes</taxon>
    </lineage>
</organism>
<evidence type="ECO:0000259" key="14">
    <source>
        <dbReference type="Pfam" id="PF00808"/>
    </source>
</evidence>
<gene>
    <name evidence="15" type="ORF">MNOR_LOCUS14074</name>
</gene>
<dbReference type="Pfam" id="PF00808">
    <property type="entry name" value="CBFD_NFYB_HMF"/>
    <property type="match status" value="1"/>
</dbReference>
<evidence type="ECO:0000256" key="10">
    <source>
        <dbReference type="ARBA" id="ARBA00072760"/>
    </source>
</evidence>
<feature type="region of interest" description="Disordered" evidence="13">
    <location>
        <begin position="322"/>
        <end position="437"/>
    </location>
</feature>
<keyword evidence="5" id="KW-0238">DNA-binding</keyword>
<feature type="region of interest" description="Disordered" evidence="13">
    <location>
        <begin position="456"/>
        <end position="475"/>
    </location>
</feature>
<dbReference type="PANTHER" id="PTHR10252:SF5">
    <property type="entry name" value="DR1-ASSOCIATED COREPRESSOR"/>
    <property type="match status" value="1"/>
</dbReference>
<evidence type="ECO:0000256" key="8">
    <source>
        <dbReference type="ARBA" id="ARBA00061393"/>
    </source>
</evidence>
<dbReference type="PANTHER" id="PTHR10252">
    <property type="entry name" value="HISTONE-LIKE TRANSCRIPTION FACTOR CCAAT-RELATED"/>
    <property type="match status" value="1"/>
</dbReference>
<dbReference type="InterPro" id="IPR009072">
    <property type="entry name" value="Histone-fold"/>
</dbReference>
<evidence type="ECO:0000256" key="3">
    <source>
        <dbReference type="ARBA" id="ARBA00022553"/>
    </source>
</evidence>
<feature type="region of interest" description="Disordered" evidence="13">
    <location>
        <begin position="126"/>
        <end position="236"/>
    </location>
</feature>
<dbReference type="GO" id="GO:0001046">
    <property type="term" value="F:core promoter sequence-specific DNA binding"/>
    <property type="evidence" value="ECO:0007669"/>
    <property type="project" value="TreeGrafter"/>
</dbReference>
<evidence type="ECO:0000256" key="7">
    <source>
        <dbReference type="ARBA" id="ARBA00023242"/>
    </source>
</evidence>
<protein>
    <recommendedName>
        <fullName evidence="10">Dr1-associated corepressor</fullName>
    </recommendedName>
    <alternativeName>
        <fullName evidence="11">Dr1-associated protein 1</fullName>
    </alternativeName>
    <alternativeName>
        <fullName evidence="12">Negative cofactor 2-alpha</fullName>
    </alternativeName>
</protein>
<feature type="domain" description="Transcription factor CBF/NF-Y/archaeal histone" evidence="14">
    <location>
        <begin position="18"/>
        <end position="82"/>
    </location>
</feature>
<reference evidence="15 16" key="1">
    <citation type="submission" date="2024-05" db="EMBL/GenBank/DDBJ databases">
        <authorList>
            <person name="Wallberg A."/>
        </authorList>
    </citation>
    <scope>NUCLEOTIDE SEQUENCE [LARGE SCALE GENOMIC DNA]</scope>
</reference>
<dbReference type="FunFam" id="1.10.20.10:FF:000032">
    <property type="entry name" value="dr1-associated corepressor isoform X1"/>
    <property type="match status" value="1"/>
</dbReference>
<evidence type="ECO:0000256" key="11">
    <source>
        <dbReference type="ARBA" id="ARBA00077179"/>
    </source>
</evidence>
<evidence type="ECO:0000256" key="6">
    <source>
        <dbReference type="ARBA" id="ARBA00023163"/>
    </source>
</evidence>
<evidence type="ECO:0000256" key="4">
    <source>
        <dbReference type="ARBA" id="ARBA00023015"/>
    </source>
</evidence>
<dbReference type="Gene3D" id="1.10.20.10">
    <property type="entry name" value="Histone, subunit A"/>
    <property type="match status" value="1"/>
</dbReference>
<evidence type="ECO:0000256" key="12">
    <source>
        <dbReference type="ARBA" id="ARBA00078501"/>
    </source>
</evidence>
<keyword evidence="7" id="KW-0539">Nucleus</keyword>
<evidence type="ECO:0000256" key="13">
    <source>
        <dbReference type="SAM" id="MobiDB-lite"/>
    </source>
</evidence>
<keyword evidence="3" id="KW-0597">Phosphoprotein</keyword>
<sequence>MNSASSGKMPGKKKKYNARFPPARIKKIMQKDEEVGKVAAPVPVIISRALELFVESLLTRAGAITEARHARTLTPAHLKQCILAERRFDFLQDLVSTVTDINPDGESGEMLPGIFGNVSLTSPVASAGMAGTPPHTPLSPGMSPMSAGSRLFAGEGTPSLRGRGSAGGVRGGRGRGRGGRGRSKNEGVADQPKPRGRPRKIPTQNRMEIDDMDSDEGLSVDIDSEEEEEEESETDDEVIEIAESRSIINHAVPSSRKEIPPLAPLHTIPPMPALKPINTSPIISHTKSLETTPKIPGLQISIGGSYSNLAAGMKSGVGSDSPNMNNFSFSPTPSTPNALPSSLSSPLSSGIQISFLSPTDNKNSLKCNNSSPKNTITITPTSSNKFPYPNSSPKVGNYNSIRSPVSSPSANHNILHSPGIKSPNSVPPQSPVSASAKPSFGVPVPVITSVHAMRFPSPVPQRQISQTEVDEDYDT</sequence>
<evidence type="ECO:0000256" key="5">
    <source>
        <dbReference type="ARBA" id="ARBA00023125"/>
    </source>
</evidence>
<dbReference type="Proteomes" id="UP001497623">
    <property type="component" value="Unassembled WGS sequence"/>
</dbReference>
<dbReference type="SUPFAM" id="SSF47113">
    <property type="entry name" value="Histone-fold"/>
    <property type="match status" value="1"/>
</dbReference>
<dbReference type="GO" id="GO:0046982">
    <property type="term" value="F:protein heterodimerization activity"/>
    <property type="evidence" value="ECO:0007669"/>
    <property type="project" value="InterPro"/>
</dbReference>
<evidence type="ECO:0000256" key="2">
    <source>
        <dbReference type="ARBA" id="ARBA00022491"/>
    </source>
</evidence>
<dbReference type="CDD" id="cd22906">
    <property type="entry name" value="HFD_DRAP1"/>
    <property type="match status" value="1"/>
</dbReference>